<proteinExistence type="inferred from homology"/>
<comment type="catalytic activity">
    <reaction evidence="11">
        <text>O-phospho-L-threonyl-[protein] + H2O = L-threonyl-[protein] + phosphate</text>
        <dbReference type="Rhea" id="RHEA:47004"/>
        <dbReference type="Rhea" id="RHEA-COMP:11060"/>
        <dbReference type="Rhea" id="RHEA-COMP:11605"/>
        <dbReference type="ChEBI" id="CHEBI:15377"/>
        <dbReference type="ChEBI" id="CHEBI:30013"/>
        <dbReference type="ChEBI" id="CHEBI:43474"/>
        <dbReference type="ChEBI" id="CHEBI:61977"/>
        <dbReference type="EC" id="3.1.3.16"/>
    </reaction>
</comment>
<evidence type="ECO:0000256" key="12">
    <source>
        <dbReference type="SAM" id="MobiDB-lite"/>
    </source>
</evidence>
<dbReference type="Pfam" id="PF00481">
    <property type="entry name" value="PP2C"/>
    <property type="match status" value="1"/>
</dbReference>
<dbReference type="GO" id="GO:0005634">
    <property type="term" value="C:nucleus"/>
    <property type="evidence" value="ECO:0007669"/>
    <property type="project" value="UniProtKB-ARBA"/>
</dbReference>
<evidence type="ECO:0000256" key="1">
    <source>
        <dbReference type="ARBA" id="ARBA00001936"/>
    </source>
</evidence>
<dbReference type="PROSITE" id="PS51746">
    <property type="entry name" value="PPM_2"/>
    <property type="match status" value="1"/>
</dbReference>
<dbReference type="EC" id="3.1.3.16" evidence="4"/>
<gene>
    <name evidence="14" type="ORF">LITE_LOCUS28092</name>
</gene>
<comment type="similarity">
    <text evidence="3">Belongs to the PP2C family.</text>
</comment>
<evidence type="ECO:0000256" key="11">
    <source>
        <dbReference type="ARBA" id="ARBA00048336"/>
    </source>
</evidence>
<evidence type="ECO:0000256" key="3">
    <source>
        <dbReference type="ARBA" id="ARBA00006702"/>
    </source>
</evidence>
<sequence>MEGTKGYLVNGGENSNGSSSNGIHRLSSPSLPPPPPPSSYRQRFVNAGVPVSCKRTLVCHPSLVKTSAFDISVESEVSIRTHLPDYTPIVRSRAFSDIGFRSRMEDVYACIDDFTIDNGLRHDIDGPNAFYVVFDGHGGKHAADFACHHLPRFIIEDEDFPRVIERVIASAFQQTDSAFAEACLLDAGLAYGTTALVALVMGRLLVVANAGECRAVLSRRGKAVEMSRDHKPGCTIEQKRIDASGGSVDDGYLNGQLNVARAIGDWHMEGLKALEGGPLSAEPELITTELTEDDEFLIIACDGIWDVFGSQNAVDFARRRLQEHNDPVVCSKDLVDEALKRKSGDNLSAVVVCFQSGPPPNLVAPRSRVQRSFSAEGLRELQSFLDDLAN</sequence>
<keyword evidence="9" id="KW-0464">Manganese</keyword>
<evidence type="ECO:0000256" key="10">
    <source>
        <dbReference type="ARBA" id="ARBA00047761"/>
    </source>
</evidence>
<keyword evidence="6" id="KW-0378">Hydrolase</keyword>
<dbReference type="AlphaFoldDB" id="A0AAV0MDN2"/>
<keyword evidence="7" id="KW-0460">Magnesium</keyword>
<evidence type="ECO:0000256" key="2">
    <source>
        <dbReference type="ARBA" id="ARBA00001946"/>
    </source>
</evidence>
<organism evidence="14 15">
    <name type="scientific">Linum tenue</name>
    <dbReference type="NCBI Taxonomy" id="586396"/>
    <lineage>
        <taxon>Eukaryota</taxon>
        <taxon>Viridiplantae</taxon>
        <taxon>Streptophyta</taxon>
        <taxon>Embryophyta</taxon>
        <taxon>Tracheophyta</taxon>
        <taxon>Spermatophyta</taxon>
        <taxon>Magnoliopsida</taxon>
        <taxon>eudicotyledons</taxon>
        <taxon>Gunneridae</taxon>
        <taxon>Pentapetalae</taxon>
        <taxon>rosids</taxon>
        <taxon>fabids</taxon>
        <taxon>Malpighiales</taxon>
        <taxon>Linaceae</taxon>
        <taxon>Linum</taxon>
    </lineage>
</organism>
<dbReference type="GO" id="GO:0004722">
    <property type="term" value="F:protein serine/threonine phosphatase activity"/>
    <property type="evidence" value="ECO:0007669"/>
    <property type="project" value="UniProtKB-EC"/>
</dbReference>
<feature type="region of interest" description="Disordered" evidence="12">
    <location>
        <begin position="1"/>
        <end position="41"/>
    </location>
</feature>
<dbReference type="Gene3D" id="3.60.40.10">
    <property type="entry name" value="PPM-type phosphatase domain"/>
    <property type="match status" value="1"/>
</dbReference>
<evidence type="ECO:0000256" key="6">
    <source>
        <dbReference type="ARBA" id="ARBA00022801"/>
    </source>
</evidence>
<evidence type="ECO:0000313" key="15">
    <source>
        <dbReference type="Proteomes" id="UP001154282"/>
    </source>
</evidence>
<dbReference type="GO" id="GO:0046872">
    <property type="term" value="F:metal ion binding"/>
    <property type="evidence" value="ECO:0007669"/>
    <property type="project" value="UniProtKB-KW"/>
</dbReference>
<dbReference type="FunFam" id="3.60.40.10:FF:000004">
    <property type="entry name" value="Probable protein phosphatase 2C 22"/>
    <property type="match status" value="1"/>
</dbReference>
<dbReference type="PANTHER" id="PTHR13832">
    <property type="entry name" value="PROTEIN PHOSPHATASE 2C"/>
    <property type="match status" value="1"/>
</dbReference>
<protein>
    <recommendedName>
        <fullName evidence="4">protein-serine/threonine phosphatase</fullName>
        <ecNumber evidence="4">3.1.3.16</ecNumber>
    </recommendedName>
</protein>
<feature type="domain" description="PPM-type phosphatase" evidence="13">
    <location>
        <begin position="91"/>
        <end position="354"/>
    </location>
</feature>
<keyword evidence="5" id="KW-0479">Metal-binding</keyword>
<evidence type="ECO:0000259" key="13">
    <source>
        <dbReference type="PROSITE" id="PS51746"/>
    </source>
</evidence>
<evidence type="ECO:0000256" key="4">
    <source>
        <dbReference type="ARBA" id="ARBA00013081"/>
    </source>
</evidence>
<name>A0AAV0MDN2_9ROSI</name>
<feature type="compositionally biased region" description="Low complexity" evidence="12">
    <location>
        <begin position="10"/>
        <end position="29"/>
    </location>
</feature>
<comment type="caution">
    <text evidence="14">The sequence shown here is derived from an EMBL/GenBank/DDBJ whole genome shotgun (WGS) entry which is preliminary data.</text>
</comment>
<dbReference type="InterPro" id="IPR036457">
    <property type="entry name" value="PPM-type-like_dom_sf"/>
</dbReference>
<comment type="catalytic activity">
    <reaction evidence="10">
        <text>O-phospho-L-seryl-[protein] + H2O = L-seryl-[protein] + phosphate</text>
        <dbReference type="Rhea" id="RHEA:20629"/>
        <dbReference type="Rhea" id="RHEA-COMP:9863"/>
        <dbReference type="Rhea" id="RHEA-COMP:11604"/>
        <dbReference type="ChEBI" id="CHEBI:15377"/>
        <dbReference type="ChEBI" id="CHEBI:29999"/>
        <dbReference type="ChEBI" id="CHEBI:43474"/>
        <dbReference type="ChEBI" id="CHEBI:83421"/>
        <dbReference type="EC" id="3.1.3.16"/>
    </reaction>
</comment>
<keyword evidence="8" id="KW-0904">Protein phosphatase</keyword>
<keyword evidence="15" id="KW-1185">Reference proteome</keyword>
<dbReference type="CDD" id="cd00143">
    <property type="entry name" value="PP2Cc"/>
    <property type="match status" value="1"/>
</dbReference>
<dbReference type="SMART" id="SM00332">
    <property type="entry name" value="PP2Cc"/>
    <property type="match status" value="1"/>
</dbReference>
<dbReference type="PANTHER" id="PTHR13832:SF790">
    <property type="entry name" value="PROTEIN PHOSPHATASE 2C 22-RELATED"/>
    <property type="match status" value="1"/>
</dbReference>
<evidence type="ECO:0000256" key="7">
    <source>
        <dbReference type="ARBA" id="ARBA00022842"/>
    </source>
</evidence>
<comment type="cofactor">
    <cofactor evidence="2">
        <name>Mg(2+)</name>
        <dbReference type="ChEBI" id="CHEBI:18420"/>
    </cofactor>
</comment>
<dbReference type="SUPFAM" id="SSF81606">
    <property type="entry name" value="PP2C-like"/>
    <property type="match status" value="1"/>
</dbReference>
<dbReference type="InterPro" id="IPR015655">
    <property type="entry name" value="PP2C"/>
</dbReference>
<reference evidence="14" key="1">
    <citation type="submission" date="2022-08" db="EMBL/GenBank/DDBJ databases">
        <authorList>
            <person name="Gutierrez-Valencia J."/>
        </authorList>
    </citation>
    <scope>NUCLEOTIDE SEQUENCE</scope>
</reference>
<dbReference type="InterPro" id="IPR001932">
    <property type="entry name" value="PPM-type_phosphatase-like_dom"/>
</dbReference>
<dbReference type="EMBL" id="CAMGYJ010000007">
    <property type="protein sequence ID" value="CAI0444395.1"/>
    <property type="molecule type" value="Genomic_DNA"/>
</dbReference>
<evidence type="ECO:0000256" key="8">
    <source>
        <dbReference type="ARBA" id="ARBA00022912"/>
    </source>
</evidence>
<evidence type="ECO:0000256" key="9">
    <source>
        <dbReference type="ARBA" id="ARBA00023211"/>
    </source>
</evidence>
<dbReference type="Proteomes" id="UP001154282">
    <property type="component" value="Unassembled WGS sequence"/>
</dbReference>
<dbReference type="GO" id="GO:0005737">
    <property type="term" value="C:cytoplasm"/>
    <property type="evidence" value="ECO:0007669"/>
    <property type="project" value="UniProtKB-ARBA"/>
</dbReference>
<accession>A0AAV0MDN2</accession>
<comment type="cofactor">
    <cofactor evidence="1">
        <name>Mn(2+)</name>
        <dbReference type="ChEBI" id="CHEBI:29035"/>
    </cofactor>
</comment>
<evidence type="ECO:0000256" key="5">
    <source>
        <dbReference type="ARBA" id="ARBA00022723"/>
    </source>
</evidence>
<evidence type="ECO:0000313" key="14">
    <source>
        <dbReference type="EMBL" id="CAI0444395.1"/>
    </source>
</evidence>